<sequence>MSSSSRPTREGSGTPNWRRRRRTSPRTGSLVKAGSAPCIGAS</sequence>
<evidence type="ECO:0000313" key="2">
    <source>
        <dbReference type="EMBL" id="JAD16135.1"/>
    </source>
</evidence>
<protein>
    <submittedName>
        <fullName evidence="2">Uncharacterized protein</fullName>
    </submittedName>
</protein>
<reference evidence="2" key="2">
    <citation type="journal article" date="2015" name="Data Brief">
        <title>Shoot transcriptome of the giant reed, Arundo donax.</title>
        <authorList>
            <person name="Barrero R.A."/>
            <person name="Guerrero F.D."/>
            <person name="Moolhuijzen P."/>
            <person name="Goolsby J.A."/>
            <person name="Tidwell J."/>
            <person name="Bellgard S.E."/>
            <person name="Bellgard M.I."/>
        </authorList>
    </citation>
    <scope>NUCLEOTIDE SEQUENCE</scope>
    <source>
        <tissue evidence="2">Shoot tissue taken approximately 20 cm above the soil surface</tissue>
    </source>
</reference>
<name>A0A0A8XU20_ARUDO</name>
<reference evidence="2" key="1">
    <citation type="submission" date="2014-09" db="EMBL/GenBank/DDBJ databases">
        <authorList>
            <person name="Magalhaes I.L.F."/>
            <person name="Oliveira U."/>
            <person name="Santos F.R."/>
            <person name="Vidigal T.H.D.A."/>
            <person name="Brescovit A.D."/>
            <person name="Santos A.J."/>
        </authorList>
    </citation>
    <scope>NUCLEOTIDE SEQUENCE</scope>
    <source>
        <tissue evidence="2">Shoot tissue taken approximately 20 cm above the soil surface</tissue>
    </source>
</reference>
<dbReference type="EMBL" id="GBRH01281760">
    <property type="protein sequence ID" value="JAD16135.1"/>
    <property type="molecule type" value="Transcribed_RNA"/>
</dbReference>
<accession>A0A0A8XU20</accession>
<evidence type="ECO:0000256" key="1">
    <source>
        <dbReference type="SAM" id="MobiDB-lite"/>
    </source>
</evidence>
<proteinExistence type="predicted"/>
<dbReference type="AlphaFoldDB" id="A0A0A8XU20"/>
<organism evidence="2">
    <name type="scientific">Arundo donax</name>
    <name type="common">Giant reed</name>
    <name type="synonym">Donax arundinaceus</name>
    <dbReference type="NCBI Taxonomy" id="35708"/>
    <lineage>
        <taxon>Eukaryota</taxon>
        <taxon>Viridiplantae</taxon>
        <taxon>Streptophyta</taxon>
        <taxon>Embryophyta</taxon>
        <taxon>Tracheophyta</taxon>
        <taxon>Spermatophyta</taxon>
        <taxon>Magnoliopsida</taxon>
        <taxon>Liliopsida</taxon>
        <taxon>Poales</taxon>
        <taxon>Poaceae</taxon>
        <taxon>PACMAD clade</taxon>
        <taxon>Arundinoideae</taxon>
        <taxon>Arundineae</taxon>
        <taxon>Arundo</taxon>
    </lineage>
</organism>
<feature type="region of interest" description="Disordered" evidence="1">
    <location>
        <begin position="1"/>
        <end position="42"/>
    </location>
</feature>